<dbReference type="PANTHER" id="PTHR31138">
    <property type="entry name" value="CHROMOSOME 19, WHOLE GENOME SHOTGUN SEQUENCE"/>
    <property type="match status" value="1"/>
</dbReference>
<evidence type="ECO:0000259" key="4">
    <source>
        <dbReference type="Pfam" id="PF19343"/>
    </source>
</evidence>
<name>A0A5C3Q7E4_9AGAR</name>
<dbReference type="EMBL" id="ML178843">
    <property type="protein sequence ID" value="TFK97985.1"/>
    <property type="molecule type" value="Genomic_DNA"/>
</dbReference>
<dbReference type="PANTHER" id="PTHR31138:SF1">
    <property type="entry name" value="PDZ DOMAIN-CONTAINING PROTEIN"/>
    <property type="match status" value="1"/>
</dbReference>
<organism evidence="5 6">
    <name type="scientific">Pterulicium gracile</name>
    <dbReference type="NCBI Taxonomy" id="1884261"/>
    <lineage>
        <taxon>Eukaryota</taxon>
        <taxon>Fungi</taxon>
        <taxon>Dikarya</taxon>
        <taxon>Basidiomycota</taxon>
        <taxon>Agaricomycotina</taxon>
        <taxon>Agaricomycetes</taxon>
        <taxon>Agaricomycetidae</taxon>
        <taxon>Agaricales</taxon>
        <taxon>Pleurotineae</taxon>
        <taxon>Pterulaceae</taxon>
        <taxon>Pterulicium</taxon>
    </lineage>
</organism>
<dbReference type="OrthoDB" id="19394at2759"/>
<accession>A0A5C3Q7E4</accession>
<dbReference type="AlphaFoldDB" id="A0A5C3Q7E4"/>
<dbReference type="Pfam" id="PF19343">
    <property type="entry name" value="HAM1_N"/>
    <property type="match status" value="2"/>
</dbReference>
<feature type="domain" description="HAM1-like N-terminal" evidence="4">
    <location>
        <begin position="241"/>
        <end position="555"/>
    </location>
</feature>
<sequence>MEKATSVMAALQAGKLPTQKQVNQFIDFVSNSVIPQITPNSTDSGLSEHGVILADAIRNLLLSYAQFGTAKNQDNLIQQIFYHLSQADISDTSVDVDVDTDAAKADLRAIRESLSTILSIVWQSISSEGIPLFEDFASFARLALADAAESLESGAASVKDGLREIDDEVQKGERTTVGRKKLQEGESDDAQASFERGMDEVKGAGSSVIGAGQAATEKVQDLSQRTSDRLSDTWNQICDRAQTDPKYKRSVNKVFGIVHKWVNHDLDNAPTEPPSLSSLIDDPSEEQHVQKSLDLLGTLIERLTNTSLTPLFEKIRVCALDVRADKDLRVWFNEYLDYMRRCLNEPDFRKSDKAKQQRAELRNRWNKLKNGESDNAKRWKKDIDALKKEADNISKSVDNDEALQKVRKAHDQLGAALAGTAGQAAQEMNWFWQDMLKVYVPRTLDALKDVPIPRMEYKDESIEFVLENLDISSFNLLPSHIFIRNITDVAIDASKEGSNTAVGTLTHIRVQALQLQLNDLSFWYRDKEATIGPEIVSGLLGFTLPEKGIDLDLKVRLIPSTKAGLEERRQKRRFNSIELLEVNVSPESDLQIRESNHGILLSVFKPVFTMRVREALEAALAEQIRSALDWSDHFLWDLSERKEVVRDMGVSEGAAWAGALWSEIGKLRREDDQGLGVTTSSTGLVVEQAVGHKSFAIGAEPQILSGDKHGPLGTGSRPLDEVINENLPEGVDVAEGAENVAEAAEQAIRQGKRVVGSFKKKVDVKKQQEKGSKGWESGSFDL</sequence>
<evidence type="ECO:0000256" key="1">
    <source>
        <dbReference type="SAM" id="Coils"/>
    </source>
</evidence>
<keyword evidence="1" id="KW-0175">Coiled coil</keyword>
<feature type="coiled-coil region" evidence="1">
    <location>
        <begin position="369"/>
        <end position="403"/>
    </location>
</feature>
<feature type="domain" description="HAM1-like C-terminal" evidence="3">
    <location>
        <begin position="589"/>
        <end position="646"/>
    </location>
</feature>
<evidence type="ECO:0000313" key="6">
    <source>
        <dbReference type="Proteomes" id="UP000305067"/>
    </source>
</evidence>
<keyword evidence="6" id="KW-1185">Reference proteome</keyword>
<evidence type="ECO:0000256" key="2">
    <source>
        <dbReference type="SAM" id="MobiDB-lite"/>
    </source>
</evidence>
<dbReference type="STRING" id="1884261.A0A5C3Q7E4"/>
<feature type="region of interest" description="Disordered" evidence="2">
    <location>
        <begin position="164"/>
        <end position="192"/>
    </location>
</feature>
<reference evidence="5 6" key="1">
    <citation type="journal article" date="2019" name="Nat. Ecol. Evol.">
        <title>Megaphylogeny resolves global patterns of mushroom evolution.</title>
        <authorList>
            <person name="Varga T."/>
            <person name="Krizsan K."/>
            <person name="Foldi C."/>
            <person name="Dima B."/>
            <person name="Sanchez-Garcia M."/>
            <person name="Sanchez-Ramirez S."/>
            <person name="Szollosi G.J."/>
            <person name="Szarkandi J.G."/>
            <person name="Papp V."/>
            <person name="Albert L."/>
            <person name="Andreopoulos W."/>
            <person name="Angelini C."/>
            <person name="Antonin V."/>
            <person name="Barry K.W."/>
            <person name="Bougher N.L."/>
            <person name="Buchanan P."/>
            <person name="Buyck B."/>
            <person name="Bense V."/>
            <person name="Catcheside P."/>
            <person name="Chovatia M."/>
            <person name="Cooper J."/>
            <person name="Damon W."/>
            <person name="Desjardin D."/>
            <person name="Finy P."/>
            <person name="Geml J."/>
            <person name="Haridas S."/>
            <person name="Hughes K."/>
            <person name="Justo A."/>
            <person name="Karasinski D."/>
            <person name="Kautmanova I."/>
            <person name="Kiss B."/>
            <person name="Kocsube S."/>
            <person name="Kotiranta H."/>
            <person name="LaButti K.M."/>
            <person name="Lechner B.E."/>
            <person name="Liimatainen K."/>
            <person name="Lipzen A."/>
            <person name="Lukacs Z."/>
            <person name="Mihaltcheva S."/>
            <person name="Morgado L.N."/>
            <person name="Niskanen T."/>
            <person name="Noordeloos M.E."/>
            <person name="Ohm R.A."/>
            <person name="Ortiz-Santana B."/>
            <person name="Ovrebo C."/>
            <person name="Racz N."/>
            <person name="Riley R."/>
            <person name="Savchenko A."/>
            <person name="Shiryaev A."/>
            <person name="Soop K."/>
            <person name="Spirin V."/>
            <person name="Szebenyi C."/>
            <person name="Tomsovsky M."/>
            <person name="Tulloss R.E."/>
            <person name="Uehling J."/>
            <person name="Grigoriev I.V."/>
            <person name="Vagvolgyi C."/>
            <person name="Papp T."/>
            <person name="Martin F.M."/>
            <person name="Miettinen O."/>
            <person name="Hibbett D.S."/>
            <person name="Nagy L.G."/>
        </authorList>
    </citation>
    <scope>NUCLEOTIDE SEQUENCE [LARGE SCALE GENOMIC DNA]</scope>
    <source>
        <strain evidence="5 6">CBS 309.79</strain>
    </source>
</reference>
<feature type="compositionally biased region" description="Basic and acidic residues" evidence="2">
    <location>
        <begin position="164"/>
        <end position="184"/>
    </location>
</feature>
<evidence type="ECO:0000313" key="5">
    <source>
        <dbReference type="EMBL" id="TFK97985.1"/>
    </source>
</evidence>
<feature type="domain" description="HAM1-like N-terminal" evidence="4">
    <location>
        <begin position="6"/>
        <end position="195"/>
    </location>
</feature>
<proteinExistence type="predicted"/>
<gene>
    <name evidence="5" type="ORF">BDV98DRAFT_573729</name>
</gene>
<feature type="region of interest" description="Disordered" evidence="2">
    <location>
        <begin position="205"/>
        <end position="226"/>
    </location>
</feature>
<dbReference type="InterPro" id="IPR045967">
    <property type="entry name" value="HAM1-like_N"/>
</dbReference>
<protein>
    <submittedName>
        <fullName evidence="5">Uncharacterized protein</fullName>
    </submittedName>
</protein>
<dbReference type="Pfam" id="PF14613">
    <property type="entry name" value="HAM1_C"/>
    <property type="match status" value="1"/>
</dbReference>
<evidence type="ECO:0000259" key="3">
    <source>
        <dbReference type="Pfam" id="PF14613"/>
    </source>
</evidence>
<dbReference type="Proteomes" id="UP000305067">
    <property type="component" value="Unassembled WGS sequence"/>
</dbReference>
<dbReference type="InterPro" id="IPR027842">
    <property type="entry name" value="HAM1-like_C"/>
</dbReference>